<proteinExistence type="predicted"/>
<dbReference type="GeneID" id="56439976"/>
<evidence type="ECO:0000313" key="2">
    <source>
        <dbReference type="Proteomes" id="UP000010793"/>
    </source>
</evidence>
<dbReference type="EMBL" id="CP002873">
    <property type="protein sequence ID" value="AGA66805.1"/>
    <property type="molecule type" value="Genomic_DNA"/>
</dbReference>
<sequence length="157" mass="18815">MDSKKIEIDEELVGIITELNKLGFITNKSCVGHSYQKIGFNYNPYISFFYGILERRTKEDWDNLYHCLILDEILKNINNDNLIITMRFNTIDKKVSYRDDNFTNLEYDLCFMNFYKLNIANITDTVNGSKLFINRWKEIIKYYKANRKELDEKFIKS</sequence>
<reference evidence="1 2" key="1">
    <citation type="journal article" date="2013" name="Genome Announc.">
        <title>Complete Genome Sequence of the Porcine Strain Brachyspira pilosicoli P43/6/78(T.).</title>
        <authorList>
            <person name="Lin C."/>
            <person name="den Bakker H.C."/>
            <person name="Suzuki H."/>
            <person name="Lefebure T."/>
            <person name="Ponnala L."/>
            <person name="Sun Q."/>
            <person name="Stanhope M.J."/>
            <person name="Wiedmann M."/>
            <person name="Duhamel G.E."/>
        </authorList>
    </citation>
    <scope>NUCLEOTIDE SEQUENCE [LARGE SCALE GENOMIC DNA]</scope>
    <source>
        <strain evidence="1 2">P43/6/78</strain>
    </source>
</reference>
<dbReference type="KEGG" id="bpip:BPP43_08025"/>
<keyword evidence="2" id="KW-1185">Reference proteome</keyword>
<organism evidence="1 2">
    <name type="scientific">Brachyspira pilosicoli P43/6/78</name>
    <dbReference type="NCBI Taxonomy" id="1042417"/>
    <lineage>
        <taxon>Bacteria</taxon>
        <taxon>Pseudomonadati</taxon>
        <taxon>Spirochaetota</taxon>
        <taxon>Spirochaetia</taxon>
        <taxon>Brachyspirales</taxon>
        <taxon>Brachyspiraceae</taxon>
        <taxon>Brachyspira</taxon>
    </lineage>
</organism>
<protein>
    <submittedName>
        <fullName evidence="1">Uncharacterized protein</fullName>
    </submittedName>
</protein>
<dbReference type="AlphaFoldDB" id="A0A3B6VUF5"/>
<name>A0A3B6VUF5_BRAPL</name>
<accession>A0A3B6VUF5</accession>
<evidence type="ECO:0000313" key="1">
    <source>
        <dbReference type="EMBL" id="AGA66805.1"/>
    </source>
</evidence>
<dbReference type="RefSeq" id="WP_013244346.1">
    <property type="nucleotide sequence ID" value="NC_019908.1"/>
</dbReference>
<gene>
    <name evidence="1" type="ORF">BPP43_08025</name>
</gene>
<dbReference type="Proteomes" id="UP000010793">
    <property type="component" value="Chromosome"/>
</dbReference>